<dbReference type="InterPro" id="IPR012944">
    <property type="entry name" value="SusD_RagB_dom"/>
</dbReference>
<feature type="domain" description="RagB/SusD" evidence="7">
    <location>
        <begin position="314"/>
        <end position="423"/>
    </location>
</feature>
<protein>
    <recommendedName>
        <fullName evidence="11">RagB/SusD family nutrient uptake outer membrane protein</fullName>
    </recommendedName>
</protein>
<dbReference type="Pfam" id="PF07980">
    <property type="entry name" value="SusD_RagB"/>
    <property type="match status" value="1"/>
</dbReference>
<keyword evidence="5" id="KW-0998">Cell outer membrane</keyword>
<evidence type="ECO:0000313" key="9">
    <source>
        <dbReference type="EMBL" id="PKQ63991.1"/>
    </source>
</evidence>
<evidence type="ECO:0000256" key="6">
    <source>
        <dbReference type="SAM" id="SignalP"/>
    </source>
</evidence>
<reference evidence="9 10" key="1">
    <citation type="journal article" date="2017" name="Front. Microbiol.">
        <title>Labilibaculum manganireducens gen. nov., sp. nov. and Labilibaculum filiforme sp. nov., Novel Bacteroidetes Isolated from Subsurface Sediments of the Baltic Sea.</title>
        <authorList>
            <person name="Vandieken V."/>
            <person name="Marshall I.P."/>
            <person name="Niemann H."/>
            <person name="Engelen B."/>
            <person name="Cypionka H."/>
        </authorList>
    </citation>
    <scope>NUCLEOTIDE SEQUENCE [LARGE SCALE GENOMIC DNA]</scope>
    <source>
        <strain evidence="9 10">59.16B</strain>
    </source>
</reference>
<evidence type="ECO:0000256" key="1">
    <source>
        <dbReference type="ARBA" id="ARBA00004442"/>
    </source>
</evidence>
<evidence type="ECO:0000259" key="8">
    <source>
        <dbReference type="Pfam" id="PF14322"/>
    </source>
</evidence>
<evidence type="ECO:0000256" key="4">
    <source>
        <dbReference type="ARBA" id="ARBA00023136"/>
    </source>
</evidence>
<evidence type="ECO:0000259" key="7">
    <source>
        <dbReference type="Pfam" id="PF07980"/>
    </source>
</evidence>
<feature type="chain" id="PRO_5014606518" description="RagB/SusD family nutrient uptake outer membrane protein" evidence="6">
    <location>
        <begin position="22"/>
        <end position="444"/>
    </location>
</feature>
<dbReference type="RefSeq" id="WP_180335659.1">
    <property type="nucleotide sequence ID" value="NZ_MVDD01000004.1"/>
</dbReference>
<dbReference type="InterPro" id="IPR011990">
    <property type="entry name" value="TPR-like_helical_dom_sf"/>
</dbReference>
<sequence length="444" mass="50158">MKKINRYIALLLAVVCFSACDDYLDVKPKDRLIPTTTDDFRALLTSAYNGVPADKARLTFRTDELKLDNNAWDLTQVQDIYLWKDVNQSSNTLLFSYQSFYKVIMYANHIIDAGEDATEGTSEEIDQIVGEAYLLRALMHFNLVNQYGLAYNAATAATDRGVPISLKIDTEATYAASSVGKVYTQILADITSALNKINVDTYEEGLNYRFSRIAALAFQSRVYLYMNDTENARATALEVLKLKADLQDLVADNSLSAHKYNSVESILALEEVFSYEIGGSSFVSDKLVGMYDQTNDLRFALYFTDNGGGEFSVNKGTDAASKCTFRTSEMYLTIAESAAKLNDLDQAKNYLNQLKAKRLSVDFYNAEVLRVATLNKEELIAEIANERYREFAFEGHRWFDLRRTTQEQIIHEYKTESATLQVGDPRYTLRFPDEAINNNPNLSN</sequence>
<proteinExistence type="inferred from homology"/>
<dbReference type="AlphaFoldDB" id="A0A2N3I113"/>
<dbReference type="InterPro" id="IPR033985">
    <property type="entry name" value="SusD-like_N"/>
</dbReference>
<evidence type="ECO:0008006" key="11">
    <source>
        <dbReference type="Google" id="ProtNLM"/>
    </source>
</evidence>
<dbReference type="SUPFAM" id="SSF48452">
    <property type="entry name" value="TPR-like"/>
    <property type="match status" value="1"/>
</dbReference>
<evidence type="ECO:0000256" key="2">
    <source>
        <dbReference type="ARBA" id="ARBA00006275"/>
    </source>
</evidence>
<dbReference type="Pfam" id="PF14322">
    <property type="entry name" value="SusD-like_3"/>
    <property type="match status" value="1"/>
</dbReference>
<organism evidence="9 10">
    <name type="scientific">Labilibaculum filiforme</name>
    <dbReference type="NCBI Taxonomy" id="1940526"/>
    <lineage>
        <taxon>Bacteria</taxon>
        <taxon>Pseudomonadati</taxon>
        <taxon>Bacteroidota</taxon>
        <taxon>Bacteroidia</taxon>
        <taxon>Marinilabiliales</taxon>
        <taxon>Marinifilaceae</taxon>
        <taxon>Labilibaculum</taxon>
    </lineage>
</organism>
<keyword evidence="10" id="KW-1185">Reference proteome</keyword>
<gene>
    <name evidence="9" type="ORF">BZG02_07205</name>
</gene>
<evidence type="ECO:0000313" key="10">
    <source>
        <dbReference type="Proteomes" id="UP000233535"/>
    </source>
</evidence>
<keyword evidence="4" id="KW-0472">Membrane</keyword>
<dbReference type="EMBL" id="MVDD01000004">
    <property type="protein sequence ID" value="PKQ63991.1"/>
    <property type="molecule type" value="Genomic_DNA"/>
</dbReference>
<dbReference type="GO" id="GO:0009279">
    <property type="term" value="C:cell outer membrane"/>
    <property type="evidence" value="ECO:0007669"/>
    <property type="project" value="UniProtKB-SubCell"/>
</dbReference>
<accession>A0A2N3I113</accession>
<dbReference type="Gene3D" id="1.25.40.390">
    <property type="match status" value="1"/>
</dbReference>
<evidence type="ECO:0000256" key="5">
    <source>
        <dbReference type="ARBA" id="ARBA00023237"/>
    </source>
</evidence>
<feature type="domain" description="SusD-like N-terminal" evidence="8">
    <location>
        <begin position="22"/>
        <end position="224"/>
    </location>
</feature>
<feature type="signal peptide" evidence="6">
    <location>
        <begin position="1"/>
        <end position="21"/>
    </location>
</feature>
<keyword evidence="3 6" id="KW-0732">Signal</keyword>
<dbReference type="Proteomes" id="UP000233535">
    <property type="component" value="Unassembled WGS sequence"/>
</dbReference>
<comment type="subcellular location">
    <subcellularLocation>
        <location evidence="1">Cell outer membrane</location>
    </subcellularLocation>
</comment>
<evidence type="ECO:0000256" key="3">
    <source>
        <dbReference type="ARBA" id="ARBA00022729"/>
    </source>
</evidence>
<name>A0A2N3I113_9BACT</name>
<comment type="caution">
    <text evidence="9">The sequence shown here is derived from an EMBL/GenBank/DDBJ whole genome shotgun (WGS) entry which is preliminary data.</text>
</comment>
<comment type="similarity">
    <text evidence="2">Belongs to the SusD family.</text>
</comment>